<evidence type="ECO:0000256" key="1">
    <source>
        <dbReference type="ARBA" id="ARBA00004418"/>
    </source>
</evidence>
<protein>
    <submittedName>
        <fullName evidence="5">Carbohydrate ABC transporter substrate-binding protein, CUT1 family</fullName>
    </submittedName>
</protein>
<dbReference type="SUPFAM" id="SSF53850">
    <property type="entry name" value="Periplasmic binding protein-like II"/>
    <property type="match status" value="1"/>
</dbReference>
<dbReference type="STRING" id="538381.GCA_001696535_02864"/>
<keyword evidence="4" id="KW-0732">Signal</keyword>
<proteinExistence type="inferred from homology"/>
<dbReference type="RefSeq" id="WP_097175458.1">
    <property type="nucleotide sequence ID" value="NZ_OBML01000008.1"/>
</dbReference>
<dbReference type="AlphaFoldDB" id="A0A285T5X3"/>
<dbReference type="EMBL" id="OBML01000008">
    <property type="protein sequence ID" value="SOC14873.1"/>
    <property type="molecule type" value="Genomic_DNA"/>
</dbReference>
<evidence type="ECO:0000256" key="3">
    <source>
        <dbReference type="ARBA" id="ARBA00022764"/>
    </source>
</evidence>
<organism evidence="5 6">
    <name type="scientific">Stappia indica</name>
    <dbReference type="NCBI Taxonomy" id="538381"/>
    <lineage>
        <taxon>Bacteria</taxon>
        <taxon>Pseudomonadati</taxon>
        <taxon>Pseudomonadota</taxon>
        <taxon>Alphaproteobacteria</taxon>
        <taxon>Hyphomicrobiales</taxon>
        <taxon>Stappiaceae</taxon>
        <taxon>Stappia</taxon>
    </lineage>
</organism>
<dbReference type="Proteomes" id="UP000219331">
    <property type="component" value="Unassembled WGS sequence"/>
</dbReference>
<accession>A0A285T5X3</accession>
<dbReference type="Pfam" id="PF01547">
    <property type="entry name" value="SBP_bac_1"/>
    <property type="match status" value="1"/>
</dbReference>
<dbReference type="GO" id="GO:0042597">
    <property type="term" value="C:periplasmic space"/>
    <property type="evidence" value="ECO:0007669"/>
    <property type="project" value="UniProtKB-SubCell"/>
</dbReference>
<reference evidence="5 6" key="1">
    <citation type="submission" date="2017-08" db="EMBL/GenBank/DDBJ databases">
        <authorList>
            <person name="de Groot N.N."/>
        </authorList>
    </citation>
    <scope>NUCLEOTIDE SEQUENCE [LARGE SCALE GENOMIC DNA]</scope>
    <source>
        <strain evidence="5 6">USBA 352</strain>
    </source>
</reference>
<evidence type="ECO:0000256" key="4">
    <source>
        <dbReference type="SAM" id="SignalP"/>
    </source>
</evidence>
<dbReference type="PANTHER" id="PTHR43649:SF30">
    <property type="entry name" value="ABC TRANSPORTER SUBSTRATE-BINDING PROTEIN"/>
    <property type="match status" value="1"/>
</dbReference>
<comment type="similarity">
    <text evidence="2">Belongs to the bacterial solute-binding protein 1 family.</text>
</comment>
<sequence>MRRALFAAAFALVASSATAQETEIRVHYAIPTIWADTQKALAEAFMAKHPDIKVTLDGPAEGYPEGVQRLLREAVAGTAPDVAYVGLNRWRILQDRGLTQPLDGFLGDNPAEQGYTPALLSLGSFKGQQHALATSASTLVMYVNPKLVEQAGGSMDNFPTTFDGVIELAAKINALSDTIDGVWIDRHDWRYQSLLGAFGGRPMNEDETDITFDSEAGIEAARLYQRFAKEAGMKSYADSDARQALPAGTLGIMFESSSLQTRFEQGAGDAFKVTVKPLPLGTDDEASVYFPTGGSGIVMLTKDEAKQKAAWEYISFVTGPEGQKIIVESTGYAPANSIVVEDKEYLGAFYEKDPNALVAHTQIARHAGPWYAYPGAEGVAVTDLIAAALVEVTEGADAEATIKDLAETLRVQLGMK</sequence>
<evidence type="ECO:0000313" key="6">
    <source>
        <dbReference type="Proteomes" id="UP000219331"/>
    </source>
</evidence>
<dbReference type="Gene3D" id="3.40.190.10">
    <property type="entry name" value="Periplasmic binding protein-like II"/>
    <property type="match status" value="1"/>
</dbReference>
<dbReference type="CDD" id="cd14748">
    <property type="entry name" value="PBP2_UgpB"/>
    <property type="match status" value="1"/>
</dbReference>
<dbReference type="InterPro" id="IPR006059">
    <property type="entry name" value="SBP"/>
</dbReference>
<dbReference type="OrthoDB" id="9811951at2"/>
<keyword evidence="3" id="KW-0574">Periplasm</keyword>
<evidence type="ECO:0000313" key="5">
    <source>
        <dbReference type="EMBL" id="SOC14873.1"/>
    </source>
</evidence>
<comment type="subcellular location">
    <subcellularLocation>
        <location evidence="1">Periplasm</location>
    </subcellularLocation>
</comment>
<feature type="chain" id="PRO_5012222333" evidence="4">
    <location>
        <begin position="20"/>
        <end position="416"/>
    </location>
</feature>
<feature type="signal peptide" evidence="4">
    <location>
        <begin position="1"/>
        <end position="19"/>
    </location>
</feature>
<name>A0A285T5X3_9HYPH</name>
<dbReference type="PANTHER" id="PTHR43649">
    <property type="entry name" value="ARABINOSE-BINDING PROTEIN-RELATED"/>
    <property type="match status" value="1"/>
</dbReference>
<gene>
    <name evidence="5" type="ORF">SAMN05421512_10820</name>
</gene>
<evidence type="ECO:0000256" key="2">
    <source>
        <dbReference type="ARBA" id="ARBA00008520"/>
    </source>
</evidence>
<dbReference type="InterPro" id="IPR050490">
    <property type="entry name" value="Bact_solute-bd_prot1"/>
</dbReference>
<keyword evidence="6" id="KW-1185">Reference proteome</keyword>